<evidence type="ECO:0000313" key="1">
    <source>
        <dbReference type="EMBL" id="EMI53237.1"/>
    </source>
</evidence>
<dbReference type="Proteomes" id="UP000011885">
    <property type="component" value="Unassembled WGS sequence"/>
</dbReference>
<accession>M5TVL5</accession>
<proteinExistence type="predicted"/>
<reference evidence="1 2" key="1">
    <citation type="journal article" date="2013" name="Mar. Genomics">
        <title>Expression of sulfatases in Rhodopirellula baltica and the diversity of sulfatases in the genus Rhodopirellula.</title>
        <authorList>
            <person name="Wegner C.E."/>
            <person name="Richter-Heitmann T."/>
            <person name="Klindworth A."/>
            <person name="Klockow C."/>
            <person name="Richter M."/>
            <person name="Achstetter T."/>
            <person name="Glockner F.O."/>
            <person name="Harder J."/>
        </authorList>
    </citation>
    <scope>NUCLEOTIDE SEQUENCE [LARGE SCALE GENOMIC DNA]</scope>
    <source>
        <strain evidence="1 2">SM41</strain>
    </source>
</reference>
<protein>
    <submittedName>
        <fullName evidence="1">Uncharacterized protein</fullName>
    </submittedName>
</protein>
<dbReference type="AlphaFoldDB" id="M5TVL5"/>
<keyword evidence="2" id="KW-1185">Reference proteome</keyword>
<name>M5TVL5_9BACT</name>
<dbReference type="PATRIC" id="fig|1263870.3.peg.5638"/>
<gene>
    <name evidence="1" type="ORF">RSSM_05322</name>
</gene>
<dbReference type="EMBL" id="ANOH01000367">
    <property type="protein sequence ID" value="EMI53237.1"/>
    <property type="molecule type" value="Genomic_DNA"/>
</dbReference>
<organism evidence="1 2">
    <name type="scientific">Rhodopirellula sallentina SM41</name>
    <dbReference type="NCBI Taxonomy" id="1263870"/>
    <lineage>
        <taxon>Bacteria</taxon>
        <taxon>Pseudomonadati</taxon>
        <taxon>Planctomycetota</taxon>
        <taxon>Planctomycetia</taxon>
        <taxon>Pirellulales</taxon>
        <taxon>Pirellulaceae</taxon>
        <taxon>Rhodopirellula</taxon>
    </lineage>
</organism>
<sequence length="40" mass="4465">MSKDSAHKIRANLICIAIVLTVDDNVVTGSRYASRQNFRT</sequence>
<evidence type="ECO:0000313" key="2">
    <source>
        <dbReference type="Proteomes" id="UP000011885"/>
    </source>
</evidence>
<comment type="caution">
    <text evidence="1">The sequence shown here is derived from an EMBL/GenBank/DDBJ whole genome shotgun (WGS) entry which is preliminary data.</text>
</comment>